<name>A0A2U3NV92_9MYCO</name>
<gene>
    <name evidence="4" type="ORF">MRAB57_3254</name>
</gene>
<dbReference type="InterPro" id="IPR002347">
    <property type="entry name" value="SDR_fam"/>
</dbReference>
<organism evidence="4 5">
    <name type="scientific">Mycobacterium rhizamassiliense</name>
    <dbReference type="NCBI Taxonomy" id="1841860"/>
    <lineage>
        <taxon>Bacteria</taxon>
        <taxon>Bacillati</taxon>
        <taxon>Actinomycetota</taxon>
        <taxon>Actinomycetes</taxon>
        <taxon>Mycobacteriales</taxon>
        <taxon>Mycobacteriaceae</taxon>
        <taxon>Mycobacterium</taxon>
    </lineage>
</organism>
<evidence type="ECO:0000256" key="2">
    <source>
        <dbReference type="ARBA" id="ARBA00023002"/>
    </source>
</evidence>
<dbReference type="SUPFAM" id="SSF51735">
    <property type="entry name" value="NAD(P)-binding Rossmann-fold domains"/>
    <property type="match status" value="1"/>
</dbReference>
<dbReference type="AlphaFoldDB" id="A0A2U3NV92"/>
<dbReference type="PANTHER" id="PTHR45024:SF2">
    <property type="entry name" value="SCP2 DOMAIN-CONTAINING PROTEIN"/>
    <property type="match status" value="1"/>
</dbReference>
<reference evidence="4 5" key="1">
    <citation type="submission" date="2017-01" db="EMBL/GenBank/DDBJ databases">
        <authorList>
            <consortium name="Urmite Genomes"/>
        </authorList>
    </citation>
    <scope>NUCLEOTIDE SEQUENCE [LARGE SCALE GENOMIC DNA]</scope>
    <source>
        <strain evidence="4 5">AB57</strain>
    </source>
</reference>
<keyword evidence="2" id="KW-0560">Oxidoreductase</keyword>
<dbReference type="InterPro" id="IPR036291">
    <property type="entry name" value="NAD(P)-bd_dom_sf"/>
</dbReference>
<proteinExistence type="inferred from homology"/>
<dbReference type="PRINTS" id="PR00081">
    <property type="entry name" value="GDHRDH"/>
</dbReference>
<evidence type="ECO:0000256" key="1">
    <source>
        <dbReference type="ARBA" id="ARBA00006484"/>
    </source>
</evidence>
<dbReference type="Gene3D" id="3.40.50.720">
    <property type="entry name" value="NAD(P)-binding Rossmann-like Domain"/>
    <property type="match status" value="1"/>
</dbReference>
<evidence type="ECO:0000256" key="3">
    <source>
        <dbReference type="RuleBase" id="RU000363"/>
    </source>
</evidence>
<dbReference type="InterPro" id="IPR051687">
    <property type="entry name" value="Peroxisomal_Beta-Oxidation"/>
</dbReference>
<comment type="similarity">
    <text evidence="1 3">Belongs to the short-chain dehydrogenases/reductases (SDR) family.</text>
</comment>
<sequence length="323" mass="34045">VIDFTGQVAVVTGAGRGLGRLYALDLARRGAAVVVNDLGGSMRGEGTDAKVADEVVDEITTAGGRAVASYDSVDSPAGGQAIVDAAVGAFGRLDAVVSNAGIFGSVPFEDLSVDDWTRMLRVHLDGGFYLSQPAYRVMKKNEGGRFVFISSSAGIFGQPMEAHYAAAKAGLVGLTNVIAIEGEAHGILANSVMPTGFSRMVTETVGDEKFLAESGFMQAIRPELVVPLVTFLASRACTFSHRNYSAAAGRYARIFVGLSEGWLADADTEPTAEDIEEHLEQMSATERFLVPGSIVDEVLEVCERRGVSAMPGNAEVEFPQGSR</sequence>
<feature type="non-terminal residue" evidence="4">
    <location>
        <position position="1"/>
    </location>
</feature>
<dbReference type="PROSITE" id="PS00061">
    <property type="entry name" value="ADH_SHORT"/>
    <property type="match status" value="1"/>
</dbReference>
<protein>
    <submittedName>
        <fullName evidence="4">NAD(P)-dependent dehydrogenase, short-chain alcohol dehydrogenase family</fullName>
    </submittedName>
</protein>
<dbReference type="Pfam" id="PF00106">
    <property type="entry name" value="adh_short"/>
    <property type="match status" value="1"/>
</dbReference>
<keyword evidence="5" id="KW-1185">Reference proteome</keyword>
<evidence type="ECO:0000313" key="4">
    <source>
        <dbReference type="EMBL" id="SPM35429.1"/>
    </source>
</evidence>
<dbReference type="GO" id="GO:0016491">
    <property type="term" value="F:oxidoreductase activity"/>
    <property type="evidence" value="ECO:0007669"/>
    <property type="project" value="UniProtKB-KW"/>
</dbReference>
<dbReference type="PRINTS" id="PR00080">
    <property type="entry name" value="SDRFAMILY"/>
</dbReference>
<dbReference type="EMBL" id="FUFA01000004">
    <property type="protein sequence ID" value="SPM35429.1"/>
    <property type="molecule type" value="Genomic_DNA"/>
</dbReference>
<dbReference type="InterPro" id="IPR020904">
    <property type="entry name" value="Sc_DH/Rdtase_CS"/>
</dbReference>
<evidence type="ECO:0000313" key="5">
    <source>
        <dbReference type="Proteomes" id="UP000240988"/>
    </source>
</evidence>
<accession>A0A2U3NV92</accession>
<dbReference type="Proteomes" id="UP000240988">
    <property type="component" value="Unassembled WGS sequence"/>
</dbReference>
<dbReference type="PANTHER" id="PTHR45024">
    <property type="entry name" value="DEHYDROGENASES, SHORT CHAIN"/>
    <property type="match status" value="1"/>
</dbReference>
<dbReference type="STRING" id="1841860.GCA_900157375_03256"/>